<evidence type="ECO:0000313" key="3">
    <source>
        <dbReference type="Proteomes" id="UP000051612"/>
    </source>
</evidence>
<dbReference type="Proteomes" id="UP000051612">
    <property type="component" value="Unassembled WGS sequence"/>
</dbReference>
<sequence>MFLATVVVFVVALSFGFLILMNKVEGERDERQTQVVDRAYKYAFVTIMFLNAVVYFWEKVGNIQLLSSEDLAALSIWLGTLVFAPYTIWQHAYFPVKVKKSSSMGWLFAGLGLLELLPVTWDYFESSKVDQQDIYLVFLGILLLITGSTILLRNYLDRKEDEGR</sequence>
<accession>A0A0R2BAH0</accession>
<dbReference type="AlphaFoldDB" id="A0A0R2BAH0"/>
<evidence type="ECO:0000256" key="1">
    <source>
        <dbReference type="SAM" id="Phobius"/>
    </source>
</evidence>
<protein>
    <submittedName>
        <fullName evidence="2">Uncharacterized protein</fullName>
    </submittedName>
</protein>
<keyword evidence="1" id="KW-0812">Transmembrane</keyword>
<organism evidence="2 3">
    <name type="scientific">Ligilactobacillus murinus DSM 20452 = NBRC 14221</name>
    <dbReference type="NCBI Taxonomy" id="1423772"/>
    <lineage>
        <taxon>Bacteria</taxon>
        <taxon>Bacillati</taxon>
        <taxon>Bacillota</taxon>
        <taxon>Bacilli</taxon>
        <taxon>Lactobacillales</taxon>
        <taxon>Lactobacillaceae</taxon>
        <taxon>Ligilactobacillus</taxon>
    </lineage>
</organism>
<gene>
    <name evidence="2" type="ORF">FC48_GL001964</name>
</gene>
<dbReference type="EMBL" id="AYYN01000047">
    <property type="protein sequence ID" value="KRM76151.1"/>
    <property type="molecule type" value="Genomic_DNA"/>
</dbReference>
<feature type="transmembrane region" description="Helical" evidence="1">
    <location>
        <begin position="42"/>
        <end position="58"/>
    </location>
</feature>
<feature type="transmembrane region" description="Helical" evidence="1">
    <location>
        <begin position="136"/>
        <end position="156"/>
    </location>
</feature>
<dbReference type="PATRIC" id="fig|1423772.3.peg.2099"/>
<feature type="transmembrane region" description="Helical" evidence="1">
    <location>
        <begin position="70"/>
        <end position="89"/>
    </location>
</feature>
<proteinExistence type="predicted"/>
<reference evidence="2 3" key="1">
    <citation type="journal article" date="2015" name="Genome Announc.">
        <title>Expanding the biotechnology potential of lactobacilli through comparative genomics of 213 strains and associated genera.</title>
        <authorList>
            <person name="Sun Z."/>
            <person name="Harris H.M."/>
            <person name="McCann A."/>
            <person name="Guo C."/>
            <person name="Argimon S."/>
            <person name="Zhang W."/>
            <person name="Yang X."/>
            <person name="Jeffery I.B."/>
            <person name="Cooney J.C."/>
            <person name="Kagawa T.F."/>
            <person name="Liu W."/>
            <person name="Song Y."/>
            <person name="Salvetti E."/>
            <person name="Wrobel A."/>
            <person name="Rasinkangas P."/>
            <person name="Parkhill J."/>
            <person name="Rea M.C."/>
            <person name="O'Sullivan O."/>
            <person name="Ritari J."/>
            <person name="Douillard F.P."/>
            <person name="Paul Ross R."/>
            <person name="Yang R."/>
            <person name="Briner A.E."/>
            <person name="Felis G.E."/>
            <person name="de Vos W.M."/>
            <person name="Barrangou R."/>
            <person name="Klaenhammer T.R."/>
            <person name="Caufield P.W."/>
            <person name="Cui Y."/>
            <person name="Zhang H."/>
            <person name="O'Toole P.W."/>
        </authorList>
    </citation>
    <scope>NUCLEOTIDE SEQUENCE [LARGE SCALE GENOMIC DNA]</scope>
    <source>
        <strain evidence="2 3">DSM 20452</strain>
    </source>
</reference>
<evidence type="ECO:0000313" key="2">
    <source>
        <dbReference type="EMBL" id="KRM76151.1"/>
    </source>
</evidence>
<keyword evidence="1" id="KW-1133">Transmembrane helix</keyword>
<dbReference type="RefSeq" id="WP_056958778.1">
    <property type="nucleotide sequence ID" value="NZ_AYYN01000047.1"/>
</dbReference>
<comment type="caution">
    <text evidence="2">The sequence shown here is derived from an EMBL/GenBank/DDBJ whole genome shotgun (WGS) entry which is preliminary data.</text>
</comment>
<feature type="transmembrane region" description="Helical" evidence="1">
    <location>
        <begin position="104"/>
        <end position="124"/>
    </location>
</feature>
<keyword evidence="1" id="KW-0472">Membrane</keyword>
<name>A0A0R2BAH0_9LACO</name>